<dbReference type="GO" id="GO:0002939">
    <property type="term" value="P:tRNA N1-guanine methylation"/>
    <property type="evidence" value="ECO:0007669"/>
    <property type="project" value="TreeGrafter"/>
</dbReference>
<dbReference type="Pfam" id="PF01746">
    <property type="entry name" value="tRNA_m1G_MT"/>
    <property type="match status" value="1"/>
</dbReference>
<dbReference type="Gene3D" id="3.40.1280.10">
    <property type="match status" value="1"/>
</dbReference>
<dbReference type="HOGENOM" id="CLU_047363_3_1_11"/>
<evidence type="ECO:0000256" key="5">
    <source>
        <dbReference type="ARBA" id="ARBA00012807"/>
    </source>
</evidence>
<gene>
    <name evidence="15" type="primary">trmD</name>
    <name evidence="17" type="ORF">HMPREF9233_00226</name>
</gene>
<dbReference type="InterPro" id="IPR000182">
    <property type="entry name" value="GNAT_dom"/>
</dbReference>
<keyword evidence="10 15" id="KW-0949">S-adenosyl-L-methionine</keyword>
<dbReference type="GO" id="GO:0016747">
    <property type="term" value="F:acyltransferase activity, transferring groups other than amino-acyl groups"/>
    <property type="evidence" value="ECO:0007669"/>
    <property type="project" value="InterPro"/>
</dbReference>
<evidence type="ECO:0000256" key="2">
    <source>
        <dbReference type="ARBA" id="ARBA00004496"/>
    </source>
</evidence>
<evidence type="ECO:0000256" key="4">
    <source>
        <dbReference type="ARBA" id="ARBA00011738"/>
    </source>
</evidence>
<reference evidence="17 18" key="1">
    <citation type="submission" date="2012-09" db="EMBL/GenBank/DDBJ databases">
        <title>The Genome Sequence of Actinobaculum massiliae ACS-171-V-COL2.</title>
        <authorList>
            <consortium name="The Broad Institute Genome Sequencing Platform"/>
            <person name="Earl A."/>
            <person name="Ward D."/>
            <person name="Feldgarden M."/>
            <person name="Gevers D."/>
            <person name="Saerens B."/>
            <person name="Vaneechoutte M."/>
            <person name="Walker B."/>
            <person name="Young S.K."/>
            <person name="Zeng Q."/>
            <person name="Gargeya S."/>
            <person name="Fitzgerald M."/>
            <person name="Haas B."/>
            <person name="Abouelleil A."/>
            <person name="Alvarado L."/>
            <person name="Arachchi H.M."/>
            <person name="Berlin A."/>
            <person name="Chapman S.B."/>
            <person name="Goldberg J."/>
            <person name="Griggs A."/>
            <person name="Gujja S."/>
            <person name="Hansen M."/>
            <person name="Howarth C."/>
            <person name="Imamovic A."/>
            <person name="Larimer J."/>
            <person name="McCowen C."/>
            <person name="Montmayeur A."/>
            <person name="Murphy C."/>
            <person name="Neiman D."/>
            <person name="Pearson M."/>
            <person name="Priest M."/>
            <person name="Roberts A."/>
            <person name="Saif S."/>
            <person name="Shea T."/>
            <person name="Sisk P."/>
            <person name="Sykes S."/>
            <person name="Wortman J."/>
            <person name="Nusbaum C."/>
            <person name="Birren B."/>
        </authorList>
    </citation>
    <scope>NUCLEOTIDE SEQUENCE [LARGE SCALE GENOMIC DNA]</scope>
    <source>
        <strain evidence="18">ACS-171-V-Col2</strain>
    </source>
</reference>
<dbReference type="CDD" id="cd18080">
    <property type="entry name" value="TrmD-like"/>
    <property type="match status" value="1"/>
</dbReference>
<comment type="function">
    <text evidence="1 15">Specifically methylates guanosine-37 in various tRNAs.</text>
</comment>
<keyword evidence="7 15" id="KW-0963">Cytoplasm</keyword>
<dbReference type="RefSeq" id="WP_007000444.1">
    <property type="nucleotide sequence ID" value="NZ_JH992955.1"/>
</dbReference>
<dbReference type="Gene3D" id="1.10.1270.20">
    <property type="entry name" value="tRNA(m1g37)methyltransferase, domain 2"/>
    <property type="match status" value="1"/>
</dbReference>
<dbReference type="InterPro" id="IPR023148">
    <property type="entry name" value="tRNA_m1G_MeTrfase_C_sf"/>
</dbReference>
<evidence type="ECO:0000256" key="3">
    <source>
        <dbReference type="ARBA" id="ARBA00007630"/>
    </source>
</evidence>
<evidence type="ECO:0000256" key="13">
    <source>
        <dbReference type="ARBA" id="ARBA00033392"/>
    </source>
</evidence>
<proteinExistence type="inferred from homology"/>
<dbReference type="NCBIfam" id="TIGR00088">
    <property type="entry name" value="trmD"/>
    <property type="match status" value="1"/>
</dbReference>
<evidence type="ECO:0000256" key="9">
    <source>
        <dbReference type="ARBA" id="ARBA00022679"/>
    </source>
</evidence>
<dbReference type="SUPFAM" id="SSF55729">
    <property type="entry name" value="Acyl-CoA N-acyltransferases (Nat)"/>
    <property type="match status" value="1"/>
</dbReference>
<evidence type="ECO:0000256" key="7">
    <source>
        <dbReference type="ARBA" id="ARBA00022490"/>
    </source>
</evidence>
<dbReference type="FunFam" id="1.10.1270.20:FF:000002">
    <property type="entry name" value="tRNA (guanine-N(1)-)-methyltransferase"/>
    <property type="match status" value="1"/>
</dbReference>
<accession>K9EHI7</accession>
<evidence type="ECO:0000256" key="15">
    <source>
        <dbReference type="HAMAP-Rule" id="MF_00605"/>
    </source>
</evidence>
<keyword evidence="18" id="KW-1185">Reference proteome</keyword>
<keyword evidence="9 15" id="KW-0808">Transferase</keyword>
<evidence type="ECO:0000259" key="16">
    <source>
        <dbReference type="PROSITE" id="PS51186"/>
    </source>
</evidence>
<evidence type="ECO:0000256" key="1">
    <source>
        <dbReference type="ARBA" id="ARBA00002634"/>
    </source>
</evidence>
<dbReference type="EMBL" id="AGWL01000001">
    <property type="protein sequence ID" value="EKU96138.1"/>
    <property type="molecule type" value="Genomic_DNA"/>
</dbReference>
<dbReference type="InterPro" id="IPR029028">
    <property type="entry name" value="Alpha/beta_knot_MTases"/>
</dbReference>
<evidence type="ECO:0000256" key="12">
    <source>
        <dbReference type="ARBA" id="ARBA00029736"/>
    </source>
</evidence>
<dbReference type="PATRIC" id="fig|883066.3.peg.229"/>
<dbReference type="SUPFAM" id="SSF75217">
    <property type="entry name" value="alpha/beta knot"/>
    <property type="match status" value="1"/>
</dbReference>
<keyword evidence="8 15" id="KW-0489">Methyltransferase</keyword>
<dbReference type="EC" id="2.1.1.228" evidence="5 15"/>
<comment type="subcellular location">
    <subcellularLocation>
        <location evidence="2 15">Cytoplasm</location>
    </subcellularLocation>
</comment>
<evidence type="ECO:0000256" key="14">
    <source>
        <dbReference type="ARBA" id="ARBA00047783"/>
    </source>
</evidence>
<dbReference type="InterPro" id="IPR029026">
    <property type="entry name" value="tRNA_m1G_MTases_N"/>
</dbReference>
<dbReference type="NCBIfam" id="NF000648">
    <property type="entry name" value="PRK00026.1"/>
    <property type="match status" value="1"/>
</dbReference>
<feature type="binding site" evidence="15">
    <location>
        <begin position="143"/>
        <end position="148"/>
    </location>
    <ligand>
        <name>S-adenosyl-L-methionine</name>
        <dbReference type="ChEBI" id="CHEBI:59789"/>
    </ligand>
</feature>
<sequence length="467" mass="50471">MRIDVLTVFPDFFSVLDISLVGKAREAGLISARAHDLRNWTSDVHRTVDDTPIGGGAGMVMKPDIWGKAIDSLLDEARPAAASGKKPVLAIPTPAGIPLTQKRCGELAGADHVIIACGRYEGIDTRVAEHYRQAGLEVFEYSLGDYVLNGGEVAAVALIEAVARLVPGVVGNPESLVEESHGEAGLLEYNSYTRPVSWRGLQVPEVLLSGDHGKVARVRRNEALEKTCARRPDMIAALAAQKLDKKDRAFLAQLGWYTAKDGEHPIRLEARVPGPEDASRLAALAARTFPDACPPEMAAAEYESFVAENLSTERFEEYLAPDGPWLVVTIEADGRPVGYTLSLIPAGGGVAGAEEGAPVGALEKVLDGPLVELSKFYVERAWRSSGAAYLLGCETLRRLSDATRDFPAPFVWLGTNKANRRAMKAYRKFGFRRVATRAFKVGGVMNDDVVFARPLHHSWEDASGDAS</sequence>
<dbReference type="STRING" id="202789.GCA_001457435_00299"/>
<evidence type="ECO:0000256" key="11">
    <source>
        <dbReference type="ARBA" id="ARBA00022694"/>
    </source>
</evidence>
<dbReference type="PANTHER" id="PTHR46417">
    <property type="entry name" value="TRNA (GUANINE-N(1)-)-METHYLTRANSFERASE"/>
    <property type="match status" value="1"/>
</dbReference>
<dbReference type="GO" id="GO:0005829">
    <property type="term" value="C:cytosol"/>
    <property type="evidence" value="ECO:0007669"/>
    <property type="project" value="TreeGrafter"/>
</dbReference>
<evidence type="ECO:0000256" key="6">
    <source>
        <dbReference type="ARBA" id="ARBA00014679"/>
    </source>
</evidence>
<dbReference type="Pfam" id="PF00583">
    <property type="entry name" value="Acetyltransf_1"/>
    <property type="match status" value="1"/>
</dbReference>
<dbReference type="InterPro" id="IPR016181">
    <property type="entry name" value="Acyl_CoA_acyltransferase"/>
</dbReference>
<dbReference type="AlphaFoldDB" id="K9EHI7"/>
<evidence type="ECO:0000313" key="17">
    <source>
        <dbReference type="EMBL" id="EKU96138.1"/>
    </source>
</evidence>
<dbReference type="InterPro" id="IPR002649">
    <property type="entry name" value="tRNA_m1G_MeTrfase_TrmD"/>
</dbReference>
<dbReference type="Proteomes" id="UP000009888">
    <property type="component" value="Unassembled WGS sequence"/>
</dbReference>
<comment type="catalytic activity">
    <reaction evidence="14 15">
        <text>guanosine(37) in tRNA + S-adenosyl-L-methionine = N(1)-methylguanosine(37) in tRNA + S-adenosyl-L-homocysteine + H(+)</text>
        <dbReference type="Rhea" id="RHEA:36899"/>
        <dbReference type="Rhea" id="RHEA-COMP:10145"/>
        <dbReference type="Rhea" id="RHEA-COMP:10147"/>
        <dbReference type="ChEBI" id="CHEBI:15378"/>
        <dbReference type="ChEBI" id="CHEBI:57856"/>
        <dbReference type="ChEBI" id="CHEBI:59789"/>
        <dbReference type="ChEBI" id="CHEBI:73542"/>
        <dbReference type="ChEBI" id="CHEBI:74269"/>
        <dbReference type="EC" id="2.1.1.228"/>
    </reaction>
</comment>
<protein>
    <recommendedName>
        <fullName evidence="6 15">tRNA (guanine-N(1)-)-methyltransferase</fullName>
        <ecNumber evidence="5 15">2.1.1.228</ecNumber>
    </recommendedName>
    <alternativeName>
        <fullName evidence="12 15">M1G-methyltransferase</fullName>
    </alternativeName>
    <alternativeName>
        <fullName evidence="13 15">tRNA [GM37] methyltransferase</fullName>
    </alternativeName>
</protein>
<evidence type="ECO:0000256" key="10">
    <source>
        <dbReference type="ARBA" id="ARBA00022691"/>
    </source>
</evidence>
<comment type="subunit">
    <text evidence="4 15">Homodimer.</text>
</comment>
<dbReference type="PROSITE" id="PS51186">
    <property type="entry name" value="GNAT"/>
    <property type="match status" value="1"/>
</dbReference>
<dbReference type="PANTHER" id="PTHR46417:SF1">
    <property type="entry name" value="TRNA (GUANINE-N(1)-)-METHYLTRANSFERASE"/>
    <property type="match status" value="1"/>
</dbReference>
<feature type="binding site" evidence="15">
    <location>
        <position position="118"/>
    </location>
    <ligand>
        <name>S-adenosyl-L-methionine</name>
        <dbReference type="ChEBI" id="CHEBI:59789"/>
    </ligand>
</feature>
<dbReference type="eggNOG" id="COG0336">
    <property type="taxonomic scope" value="Bacteria"/>
</dbReference>
<dbReference type="InterPro" id="IPR016009">
    <property type="entry name" value="tRNA_MeTrfase_TRMD/TRM10"/>
</dbReference>
<dbReference type="HAMAP" id="MF_00605">
    <property type="entry name" value="TrmD"/>
    <property type="match status" value="1"/>
</dbReference>
<evidence type="ECO:0000256" key="8">
    <source>
        <dbReference type="ARBA" id="ARBA00022603"/>
    </source>
</evidence>
<keyword evidence="11 15" id="KW-0819">tRNA processing</keyword>
<comment type="similarity">
    <text evidence="3 15">Belongs to the RNA methyltransferase TrmD family.</text>
</comment>
<evidence type="ECO:0000313" key="18">
    <source>
        <dbReference type="Proteomes" id="UP000009888"/>
    </source>
</evidence>
<dbReference type="GO" id="GO:0052906">
    <property type="term" value="F:tRNA (guanine(37)-N1)-methyltransferase activity"/>
    <property type="evidence" value="ECO:0007669"/>
    <property type="project" value="UniProtKB-UniRule"/>
</dbReference>
<organism evidence="17 18">
    <name type="scientific">Actinobaculum massiliense ACS-171-V-Col2</name>
    <dbReference type="NCBI Taxonomy" id="883066"/>
    <lineage>
        <taxon>Bacteria</taxon>
        <taxon>Bacillati</taxon>
        <taxon>Actinomycetota</taxon>
        <taxon>Actinomycetes</taxon>
        <taxon>Actinomycetales</taxon>
        <taxon>Actinomycetaceae</taxon>
        <taxon>Actinobaculum</taxon>
    </lineage>
</organism>
<comment type="caution">
    <text evidence="17">The sequence shown here is derived from an EMBL/GenBank/DDBJ whole genome shotgun (WGS) entry which is preliminary data.</text>
</comment>
<dbReference type="Gene3D" id="3.40.630.30">
    <property type="match status" value="1"/>
</dbReference>
<name>K9EHI7_9ACTO</name>
<feature type="domain" description="N-acetyltransferase" evidence="16">
    <location>
        <begin position="268"/>
        <end position="456"/>
    </location>
</feature>